<dbReference type="InterPro" id="IPR050511">
    <property type="entry name" value="AMPK_gamma/SDS23_families"/>
</dbReference>
<evidence type="ECO:0000256" key="1">
    <source>
        <dbReference type="ARBA" id="ARBA00006750"/>
    </source>
</evidence>
<evidence type="ECO:0000256" key="3">
    <source>
        <dbReference type="ARBA" id="ARBA00023122"/>
    </source>
</evidence>
<keyword evidence="2" id="KW-0677">Repeat</keyword>
<dbReference type="AlphaFoldDB" id="A0A813S6G9"/>
<sequence length="697" mass="78238">MTMAFSFLEAIHEHDHEHDDHHHNDHNHHDLSKMVEKQNEDKAFLTNELNEGGSGSGPGRGTDSGSGLLDGERNDSHLGGKLSIINGPTRSPKPPKHSRLPVLLSRNSSKGNSDGGENVGSASAASKIGGQGTVVATLSNHAATKPANSMINTPVPVIILPKNDTTNSSRTSSAKQFLMKRVRSHSRSDPPPVPDKSLFSRLFMRKSRRGDERHRISNPANVHIQKDNEYDEALTLSDTNVSMRSLVNTGKTASSDQLTDIQNEDKLAPVSHPQYYTSMAAGDTGSWVTYHKHIQTLELPHNKSDKLQTPSSLRTLFQDSSHSKRTGGTQSPNPTGKTFKRFTTLPTQGTTTLKDRLSSAYTIRSPAVSKSPTAELDAEEDIFVNDEEVYVHFMKTHTCYDIMPKSSKLVVFDTQLAVKKAFFALVYNGVRAAPLWDSKRQAFTGMLTITDFILILQKYYKEPNAKIEELEEHKIDTWREVLKEYEKPLLCIKPTDTLYDCIKILINNHVHRLPIVDPVTNNVICILTHKRVLRFLYLYIHDWPQPSYMLKTLEELNVGTYHTIQTINEETSVIDALGTFVKYRVSALPVVDKDNKIMNIYSKFDVIGLAAEKTYTNLNMTINEALNYRKERVEGVAKCYKEETLAVVLERIVRAEVHRLVVVDKTEHVIGVLSLSDILSYIVLRPLQEKTTPTIIR</sequence>
<dbReference type="SMART" id="SM00116">
    <property type="entry name" value="CBS"/>
    <property type="match status" value="4"/>
</dbReference>
<dbReference type="Proteomes" id="UP000663829">
    <property type="component" value="Unassembled WGS sequence"/>
</dbReference>
<keyword evidence="3 5" id="KW-0129">CBS domain</keyword>
<dbReference type="PANTHER" id="PTHR13780:SF35">
    <property type="entry name" value="LD22662P"/>
    <property type="match status" value="1"/>
</dbReference>
<evidence type="ECO:0000313" key="9">
    <source>
        <dbReference type="EMBL" id="CAF3575941.1"/>
    </source>
</evidence>
<dbReference type="GO" id="GO:0005634">
    <property type="term" value="C:nucleus"/>
    <property type="evidence" value="ECO:0007669"/>
    <property type="project" value="TreeGrafter"/>
</dbReference>
<feature type="region of interest" description="Disordered" evidence="6">
    <location>
        <begin position="47"/>
        <end position="126"/>
    </location>
</feature>
<dbReference type="GO" id="GO:0005737">
    <property type="term" value="C:cytoplasm"/>
    <property type="evidence" value="ECO:0007669"/>
    <property type="project" value="TreeGrafter"/>
</dbReference>
<evidence type="ECO:0000256" key="5">
    <source>
        <dbReference type="PROSITE-ProRule" id="PRU00703"/>
    </source>
</evidence>
<accession>A0A813S6G9</accession>
<dbReference type="CDD" id="cd04618">
    <property type="entry name" value="CBS_euAMPK_gamma-like_repeat1"/>
    <property type="match status" value="1"/>
</dbReference>
<dbReference type="SUPFAM" id="SSF54631">
    <property type="entry name" value="CBS-domain pair"/>
    <property type="match status" value="2"/>
</dbReference>
<dbReference type="Gene3D" id="3.10.580.10">
    <property type="entry name" value="CBS-domain"/>
    <property type="match status" value="2"/>
</dbReference>
<feature type="domain" description="CBS" evidence="7">
    <location>
        <begin position="558"/>
        <end position="616"/>
    </location>
</feature>
<dbReference type="GO" id="GO:0031588">
    <property type="term" value="C:nucleotide-activated protein kinase complex"/>
    <property type="evidence" value="ECO:0007669"/>
    <property type="project" value="TreeGrafter"/>
</dbReference>
<keyword evidence="10" id="KW-1185">Reference proteome</keyword>
<evidence type="ECO:0000256" key="2">
    <source>
        <dbReference type="ARBA" id="ARBA00022737"/>
    </source>
</evidence>
<feature type="domain" description="CBS" evidence="7">
    <location>
        <begin position="485"/>
        <end position="543"/>
    </location>
</feature>
<feature type="compositionally biased region" description="Polar residues" evidence="6">
    <location>
        <begin position="316"/>
        <end position="336"/>
    </location>
</feature>
<feature type="compositionally biased region" description="Gly residues" evidence="6">
    <location>
        <begin position="52"/>
        <end position="64"/>
    </location>
</feature>
<dbReference type="EMBL" id="CAJOBC010000356">
    <property type="protein sequence ID" value="CAF3575941.1"/>
    <property type="molecule type" value="Genomic_DNA"/>
</dbReference>
<dbReference type="CDD" id="cd04641">
    <property type="entry name" value="CBS_euAMPK_gamma-like_repeat2"/>
    <property type="match status" value="1"/>
</dbReference>
<evidence type="ECO:0000259" key="7">
    <source>
        <dbReference type="PROSITE" id="PS51371"/>
    </source>
</evidence>
<comment type="caution">
    <text evidence="8">The sequence shown here is derived from an EMBL/GenBank/DDBJ whole genome shotgun (WGS) entry which is preliminary data.</text>
</comment>
<feature type="region of interest" description="Disordered" evidence="6">
    <location>
        <begin position="316"/>
        <end position="339"/>
    </location>
</feature>
<comment type="similarity">
    <text evidence="1">Belongs to the 5'-AMP-activated protein kinase gamma subunit family.</text>
</comment>
<evidence type="ECO:0000313" key="10">
    <source>
        <dbReference type="Proteomes" id="UP000663829"/>
    </source>
</evidence>
<name>A0A813S6G9_9BILA</name>
<dbReference type="Proteomes" id="UP000681722">
    <property type="component" value="Unassembled WGS sequence"/>
</dbReference>
<evidence type="ECO:0000313" key="8">
    <source>
        <dbReference type="EMBL" id="CAF0791719.1"/>
    </source>
</evidence>
<organism evidence="8 10">
    <name type="scientific">Didymodactylos carnosus</name>
    <dbReference type="NCBI Taxonomy" id="1234261"/>
    <lineage>
        <taxon>Eukaryota</taxon>
        <taxon>Metazoa</taxon>
        <taxon>Spiralia</taxon>
        <taxon>Gnathifera</taxon>
        <taxon>Rotifera</taxon>
        <taxon>Eurotatoria</taxon>
        <taxon>Bdelloidea</taxon>
        <taxon>Philodinida</taxon>
        <taxon>Philodinidae</taxon>
        <taxon>Didymodactylos</taxon>
    </lineage>
</organism>
<dbReference type="EMBL" id="CAJNOQ010000356">
    <property type="protein sequence ID" value="CAF0791719.1"/>
    <property type="molecule type" value="Genomic_DNA"/>
</dbReference>
<proteinExistence type="inferred from homology"/>
<evidence type="ECO:0000256" key="4">
    <source>
        <dbReference type="ARBA" id="ARBA00025878"/>
    </source>
</evidence>
<protein>
    <recommendedName>
        <fullName evidence="7">CBS domain-containing protein</fullName>
    </recommendedName>
</protein>
<comment type="subunit">
    <text evidence="4">AMPK is a heterotrimer of an alpha catalytic subunit (PRKAA1 or PRKAA2), a beta (PRKAB1 or PRKAB2) and a gamma non-catalytic subunits (PRKAG1, PRKAG2 or PRKAG3). Interacts with FNIP1 and FNIP2.</text>
</comment>
<dbReference type="PROSITE" id="PS51371">
    <property type="entry name" value="CBS"/>
    <property type="match status" value="3"/>
</dbReference>
<reference evidence="8" key="1">
    <citation type="submission" date="2021-02" db="EMBL/GenBank/DDBJ databases">
        <authorList>
            <person name="Nowell W R."/>
        </authorList>
    </citation>
    <scope>NUCLEOTIDE SEQUENCE</scope>
</reference>
<gene>
    <name evidence="8" type="ORF">GPM918_LOCUS3035</name>
    <name evidence="9" type="ORF">SRO942_LOCUS3035</name>
</gene>
<dbReference type="GO" id="GO:0019901">
    <property type="term" value="F:protein kinase binding"/>
    <property type="evidence" value="ECO:0007669"/>
    <property type="project" value="TreeGrafter"/>
</dbReference>
<dbReference type="OrthoDB" id="449052at2759"/>
<dbReference type="InterPro" id="IPR000644">
    <property type="entry name" value="CBS_dom"/>
</dbReference>
<evidence type="ECO:0000256" key="6">
    <source>
        <dbReference type="SAM" id="MobiDB-lite"/>
    </source>
</evidence>
<dbReference type="GO" id="GO:0019887">
    <property type="term" value="F:protein kinase regulator activity"/>
    <property type="evidence" value="ECO:0007669"/>
    <property type="project" value="TreeGrafter"/>
</dbReference>
<dbReference type="InterPro" id="IPR046342">
    <property type="entry name" value="CBS_dom_sf"/>
</dbReference>
<dbReference type="PANTHER" id="PTHR13780">
    <property type="entry name" value="AMP-ACTIVATED PROTEIN KINASE, GAMMA REGULATORY SUBUNIT"/>
    <property type="match status" value="1"/>
</dbReference>
<dbReference type="GO" id="GO:0016208">
    <property type="term" value="F:AMP binding"/>
    <property type="evidence" value="ECO:0007669"/>
    <property type="project" value="TreeGrafter"/>
</dbReference>
<feature type="domain" description="CBS" evidence="7">
    <location>
        <begin position="632"/>
        <end position="689"/>
    </location>
</feature>
<dbReference type="Pfam" id="PF00571">
    <property type="entry name" value="CBS"/>
    <property type="match status" value="3"/>
</dbReference>